<dbReference type="GO" id="GO:0015093">
    <property type="term" value="F:ferrous iron transmembrane transporter activity"/>
    <property type="evidence" value="ECO:0007669"/>
    <property type="project" value="TreeGrafter"/>
</dbReference>
<dbReference type="Gene3D" id="3.30.70.1350">
    <property type="entry name" value="Cation efflux protein, cytoplasmic domain"/>
    <property type="match status" value="1"/>
</dbReference>
<proteinExistence type="inferred from homology"/>
<gene>
    <name evidence="12" type="ORF">MAE02_41140</name>
</gene>
<sequence>MDKIQKLAIGSIFVGAIVFVLKYAAYHLTGSIALYSDALESIINVVTAVAAFLAVRLSAQPADANHPYGHHKVEYFSAVLEGVLIIVAALAILREAYFGFLSPKALDATAAGLTVNGLATAINSVWAWVLIRQGRLRRSPALAADGRHLLTDVVTSVGVLGGLLLVPLTGWHWLDPALASVVALNIVWSGWGLMKESIGGLMDEALPEATLTRVRDVIAGNAEGAIEAHDLRTRHAGRMTFIDFHLVVPGHMSVTDAHDICDRLERALKNEVEDSLITIHVEPDVKAKHAGIVVL</sequence>
<feature type="transmembrane region" description="Helical" evidence="9">
    <location>
        <begin position="177"/>
        <end position="194"/>
    </location>
</feature>
<feature type="transmembrane region" description="Helical" evidence="9">
    <location>
        <begin position="7"/>
        <end position="26"/>
    </location>
</feature>
<dbReference type="PANTHER" id="PTHR43840:SF15">
    <property type="entry name" value="MITOCHONDRIAL METAL TRANSPORTER 1-RELATED"/>
    <property type="match status" value="1"/>
</dbReference>
<evidence type="ECO:0000256" key="8">
    <source>
        <dbReference type="ARBA" id="ARBA00068882"/>
    </source>
</evidence>
<dbReference type="SUPFAM" id="SSF160240">
    <property type="entry name" value="Cation efflux protein cytoplasmic domain-like"/>
    <property type="match status" value="1"/>
</dbReference>
<feature type="transmembrane region" description="Helical" evidence="9">
    <location>
        <begin position="149"/>
        <end position="171"/>
    </location>
</feature>
<feature type="domain" description="Cation efflux protein cytoplasmic" evidence="11">
    <location>
        <begin position="206"/>
        <end position="283"/>
    </location>
</feature>
<name>A0A512BWU6_9HYPH</name>
<keyword evidence="7 9" id="KW-0472">Membrane</keyword>
<dbReference type="SUPFAM" id="SSF161111">
    <property type="entry name" value="Cation efflux protein transmembrane domain-like"/>
    <property type="match status" value="1"/>
</dbReference>
<evidence type="ECO:0000256" key="1">
    <source>
        <dbReference type="ARBA" id="ARBA00004651"/>
    </source>
</evidence>
<dbReference type="AlphaFoldDB" id="A0A512BWU6"/>
<dbReference type="GO" id="GO:0006882">
    <property type="term" value="P:intracellular zinc ion homeostasis"/>
    <property type="evidence" value="ECO:0007669"/>
    <property type="project" value="TreeGrafter"/>
</dbReference>
<accession>A0A512BWU6</accession>
<keyword evidence="6 9" id="KW-1133">Transmembrane helix</keyword>
<dbReference type="FunFam" id="3.30.70.1350:FF:000002">
    <property type="entry name" value="Ferrous-iron efflux pump FieF"/>
    <property type="match status" value="1"/>
</dbReference>
<dbReference type="InterPro" id="IPR050291">
    <property type="entry name" value="CDF_Transporter"/>
</dbReference>
<dbReference type="Gene3D" id="1.20.1510.10">
    <property type="entry name" value="Cation efflux protein transmembrane domain"/>
    <property type="match status" value="1"/>
</dbReference>
<comment type="similarity">
    <text evidence="2">Belongs to the cation diffusion facilitator (CDF) transporter (TC 2.A.4) family.</text>
</comment>
<feature type="transmembrane region" description="Helical" evidence="9">
    <location>
        <begin position="32"/>
        <end position="55"/>
    </location>
</feature>
<feature type="domain" description="Cation efflux protein transmembrane" evidence="10">
    <location>
        <begin position="11"/>
        <end position="202"/>
    </location>
</feature>
<dbReference type="RefSeq" id="WP_114188329.1">
    <property type="nucleotide sequence ID" value="NZ_BJYU01000064.1"/>
</dbReference>
<reference evidence="12 13" key="1">
    <citation type="submission" date="2019-07" db="EMBL/GenBank/DDBJ databases">
        <title>Whole genome shotgun sequence of Microvirga aerophila NBRC 106136.</title>
        <authorList>
            <person name="Hosoyama A."/>
            <person name="Uohara A."/>
            <person name="Ohji S."/>
            <person name="Ichikawa N."/>
        </authorList>
    </citation>
    <scope>NUCLEOTIDE SEQUENCE [LARGE SCALE GENOMIC DNA]</scope>
    <source>
        <strain evidence="12 13">NBRC 106136</strain>
    </source>
</reference>
<dbReference type="InterPro" id="IPR058533">
    <property type="entry name" value="Cation_efflux_TM"/>
</dbReference>
<dbReference type="InterPro" id="IPR027470">
    <property type="entry name" value="Cation_efflux_CTD"/>
</dbReference>
<dbReference type="OrthoDB" id="9806522at2"/>
<dbReference type="InterPro" id="IPR027469">
    <property type="entry name" value="Cation_efflux_TMD_sf"/>
</dbReference>
<dbReference type="InterPro" id="IPR002524">
    <property type="entry name" value="Cation_efflux"/>
</dbReference>
<keyword evidence="13" id="KW-1185">Reference proteome</keyword>
<evidence type="ECO:0000256" key="3">
    <source>
        <dbReference type="ARBA" id="ARBA00022448"/>
    </source>
</evidence>
<keyword evidence="4" id="KW-1003">Cell membrane</keyword>
<evidence type="ECO:0000313" key="13">
    <source>
        <dbReference type="Proteomes" id="UP000321085"/>
    </source>
</evidence>
<dbReference type="GO" id="GO:0015341">
    <property type="term" value="F:zinc efflux antiporter activity"/>
    <property type="evidence" value="ECO:0007669"/>
    <property type="project" value="TreeGrafter"/>
</dbReference>
<feature type="transmembrane region" description="Helical" evidence="9">
    <location>
        <begin position="105"/>
        <end position="129"/>
    </location>
</feature>
<evidence type="ECO:0000313" key="12">
    <source>
        <dbReference type="EMBL" id="GEO16418.1"/>
    </source>
</evidence>
<evidence type="ECO:0000256" key="5">
    <source>
        <dbReference type="ARBA" id="ARBA00022692"/>
    </source>
</evidence>
<evidence type="ECO:0000259" key="10">
    <source>
        <dbReference type="Pfam" id="PF01545"/>
    </source>
</evidence>
<evidence type="ECO:0000259" key="11">
    <source>
        <dbReference type="Pfam" id="PF16916"/>
    </source>
</evidence>
<dbReference type="Pfam" id="PF01545">
    <property type="entry name" value="Cation_efflux"/>
    <property type="match status" value="1"/>
</dbReference>
<dbReference type="Proteomes" id="UP000321085">
    <property type="component" value="Unassembled WGS sequence"/>
</dbReference>
<evidence type="ECO:0000256" key="6">
    <source>
        <dbReference type="ARBA" id="ARBA00022989"/>
    </source>
</evidence>
<evidence type="ECO:0000256" key="4">
    <source>
        <dbReference type="ARBA" id="ARBA00022475"/>
    </source>
</evidence>
<keyword evidence="5 9" id="KW-0812">Transmembrane</keyword>
<feature type="transmembrane region" description="Helical" evidence="9">
    <location>
        <begin position="75"/>
        <end position="93"/>
    </location>
</feature>
<evidence type="ECO:0000256" key="9">
    <source>
        <dbReference type="SAM" id="Phobius"/>
    </source>
</evidence>
<evidence type="ECO:0000256" key="2">
    <source>
        <dbReference type="ARBA" id="ARBA00008114"/>
    </source>
</evidence>
<dbReference type="InterPro" id="IPR036837">
    <property type="entry name" value="Cation_efflux_CTD_sf"/>
</dbReference>
<organism evidence="12 13">
    <name type="scientific">Microvirga aerophila</name>
    <dbReference type="NCBI Taxonomy" id="670291"/>
    <lineage>
        <taxon>Bacteria</taxon>
        <taxon>Pseudomonadati</taxon>
        <taxon>Pseudomonadota</taxon>
        <taxon>Alphaproteobacteria</taxon>
        <taxon>Hyphomicrobiales</taxon>
        <taxon>Methylobacteriaceae</taxon>
        <taxon>Microvirga</taxon>
    </lineage>
</organism>
<dbReference type="Pfam" id="PF16916">
    <property type="entry name" value="ZT_dimer"/>
    <property type="match status" value="1"/>
</dbReference>
<dbReference type="NCBIfam" id="TIGR01297">
    <property type="entry name" value="CDF"/>
    <property type="match status" value="1"/>
</dbReference>
<dbReference type="EMBL" id="BJYU01000064">
    <property type="protein sequence ID" value="GEO16418.1"/>
    <property type="molecule type" value="Genomic_DNA"/>
</dbReference>
<dbReference type="PANTHER" id="PTHR43840">
    <property type="entry name" value="MITOCHONDRIAL METAL TRANSPORTER 1-RELATED"/>
    <property type="match status" value="1"/>
</dbReference>
<evidence type="ECO:0000256" key="7">
    <source>
        <dbReference type="ARBA" id="ARBA00023136"/>
    </source>
</evidence>
<comment type="caution">
    <text evidence="12">The sequence shown here is derived from an EMBL/GenBank/DDBJ whole genome shotgun (WGS) entry which is preliminary data.</text>
</comment>
<dbReference type="GO" id="GO:0015086">
    <property type="term" value="F:cadmium ion transmembrane transporter activity"/>
    <property type="evidence" value="ECO:0007669"/>
    <property type="project" value="TreeGrafter"/>
</dbReference>
<keyword evidence="3" id="KW-0813">Transport</keyword>
<protein>
    <recommendedName>
        <fullName evidence="8">Protein p34</fullName>
    </recommendedName>
</protein>
<dbReference type="GO" id="GO:0005886">
    <property type="term" value="C:plasma membrane"/>
    <property type="evidence" value="ECO:0007669"/>
    <property type="project" value="UniProtKB-SubCell"/>
</dbReference>
<comment type="subcellular location">
    <subcellularLocation>
        <location evidence="1">Cell membrane</location>
        <topology evidence="1">Multi-pass membrane protein</topology>
    </subcellularLocation>
</comment>